<proteinExistence type="predicted"/>
<feature type="compositionally biased region" description="Polar residues" evidence="8">
    <location>
        <begin position="620"/>
        <end position="633"/>
    </location>
</feature>
<evidence type="ECO:0000313" key="10">
    <source>
        <dbReference type="EMBL" id="OBA29052.1"/>
    </source>
</evidence>
<dbReference type="InterPro" id="IPR036864">
    <property type="entry name" value="Zn2-C6_fun-type_DNA-bd_sf"/>
</dbReference>
<feature type="compositionally biased region" description="Basic and acidic residues" evidence="8">
    <location>
        <begin position="634"/>
        <end position="650"/>
    </location>
</feature>
<dbReference type="Gene3D" id="4.10.240.10">
    <property type="entry name" value="Zn(2)-C6 fungal-type DNA-binding domain"/>
    <property type="match status" value="1"/>
</dbReference>
<dbReference type="PROSITE" id="PS50048">
    <property type="entry name" value="ZN2_CY6_FUNGAL_2"/>
    <property type="match status" value="1"/>
</dbReference>
<keyword evidence="2" id="KW-0862">Zinc</keyword>
<feature type="region of interest" description="Disordered" evidence="8">
    <location>
        <begin position="149"/>
        <end position="190"/>
    </location>
</feature>
<keyword evidence="7" id="KW-0175">Coiled coil</keyword>
<dbReference type="GO" id="GO:0000981">
    <property type="term" value="F:DNA-binding transcription factor activity, RNA polymerase II-specific"/>
    <property type="evidence" value="ECO:0007669"/>
    <property type="project" value="InterPro"/>
</dbReference>
<accession>A0A1B7TJX1</accession>
<dbReference type="GO" id="GO:0006351">
    <property type="term" value="P:DNA-templated transcription"/>
    <property type="evidence" value="ECO:0007669"/>
    <property type="project" value="InterPro"/>
</dbReference>
<dbReference type="OrthoDB" id="2943660at2759"/>
<feature type="region of interest" description="Disordered" evidence="8">
    <location>
        <begin position="1310"/>
        <end position="1383"/>
    </location>
</feature>
<keyword evidence="4" id="KW-0238">DNA-binding</keyword>
<evidence type="ECO:0000256" key="6">
    <source>
        <dbReference type="ARBA" id="ARBA00023242"/>
    </source>
</evidence>
<dbReference type="Proteomes" id="UP000092321">
    <property type="component" value="Unassembled WGS sequence"/>
</dbReference>
<keyword evidence="3" id="KW-0805">Transcription regulation</keyword>
<feature type="domain" description="Zn(2)-C6 fungal-type" evidence="9">
    <location>
        <begin position="61"/>
        <end position="93"/>
    </location>
</feature>
<evidence type="ECO:0000256" key="3">
    <source>
        <dbReference type="ARBA" id="ARBA00023015"/>
    </source>
</evidence>
<dbReference type="GO" id="GO:0008270">
    <property type="term" value="F:zinc ion binding"/>
    <property type="evidence" value="ECO:0007669"/>
    <property type="project" value="InterPro"/>
</dbReference>
<name>A0A1B7TJX1_9ASCO</name>
<feature type="region of interest" description="Disordered" evidence="8">
    <location>
        <begin position="462"/>
        <end position="571"/>
    </location>
</feature>
<feature type="compositionally biased region" description="Basic and acidic residues" evidence="8">
    <location>
        <begin position="512"/>
        <end position="526"/>
    </location>
</feature>
<evidence type="ECO:0000313" key="11">
    <source>
        <dbReference type="Proteomes" id="UP000092321"/>
    </source>
</evidence>
<keyword evidence="1" id="KW-0479">Metal-binding</keyword>
<comment type="caution">
    <text evidence="10">The sequence shown here is derived from an EMBL/GenBank/DDBJ whole genome shotgun (WGS) entry which is preliminary data.</text>
</comment>
<keyword evidence="6" id="KW-0539">Nucleus</keyword>
<dbReference type="CDD" id="cd12148">
    <property type="entry name" value="fungal_TF_MHR"/>
    <property type="match status" value="1"/>
</dbReference>
<organism evidence="10 11">
    <name type="scientific">Hanseniaspora valbyensis NRRL Y-1626</name>
    <dbReference type="NCBI Taxonomy" id="766949"/>
    <lineage>
        <taxon>Eukaryota</taxon>
        <taxon>Fungi</taxon>
        <taxon>Dikarya</taxon>
        <taxon>Ascomycota</taxon>
        <taxon>Saccharomycotina</taxon>
        <taxon>Saccharomycetes</taxon>
        <taxon>Saccharomycodales</taxon>
        <taxon>Saccharomycodaceae</taxon>
        <taxon>Hanseniaspora</taxon>
    </lineage>
</organism>
<dbReference type="GO" id="GO:0000978">
    <property type="term" value="F:RNA polymerase II cis-regulatory region sequence-specific DNA binding"/>
    <property type="evidence" value="ECO:0007669"/>
    <property type="project" value="TreeGrafter"/>
</dbReference>
<feature type="compositionally biased region" description="Basic residues" evidence="8">
    <location>
        <begin position="1310"/>
        <end position="1325"/>
    </location>
</feature>
<keyword evidence="11" id="KW-1185">Reference proteome</keyword>
<dbReference type="Pfam" id="PF00172">
    <property type="entry name" value="Zn_clus"/>
    <property type="match status" value="1"/>
</dbReference>
<evidence type="ECO:0000256" key="7">
    <source>
        <dbReference type="SAM" id="Coils"/>
    </source>
</evidence>
<dbReference type="Pfam" id="PF04082">
    <property type="entry name" value="Fungal_trans"/>
    <property type="match status" value="1"/>
</dbReference>
<feature type="compositionally biased region" description="Polar residues" evidence="8">
    <location>
        <begin position="494"/>
        <end position="511"/>
    </location>
</feature>
<protein>
    <recommendedName>
        <fullName evidence="9">Zn(2)-C6 fungal-type domain-containing protein</fullName>
    </recommendedName>
</protein>
<feature type="compositionally biased region" description="Low complexity" evidence="8">
    <location>
        <begin position="116"/>
        <end position="129"/>
    </location>
</feature>
<dbReference type="SUPFAM" id="SSF57701">
    <property type="entry name" value="Zn2/Cys6 DNA-binding domain"/>
    <property type="match status" value="1"/>
</dbReference>
<evidence type="ECO:0000256" key="5">
    <source>
        <dbReference type="ARBA" id="ARBA00023163"/>
    </source>
</evidence>
<feature type="region of interest" description="Disordered" evidence="8">
    <location>
        <begin position="99"/>
        <end position="132"/>
    </location>
</feature>
<evidence type="ECO:0000256" key="1">
    <source>
        <dbReference type="ARBA" id="ARBA00022723"/>
    </source>
</evidence>
<dbReference type="GO" id="GO:0045944">
    <property type="term" value="P:positive regulation of transcription by RNA polymerase II"/>
    <property type="evidence" value="ECO:0007669"/>
    <property type="project" value="TreeGrafter"/>
</dbReference>
<feature type="compositionally biased region" description="Basic and acidic residues" evidence="8">
    <location>
        <begin position="1350"/>
        <end position="1363"/>
    </location>
</feature>
<dbReference type="PANTHER" id="PTHR31069:SF12">
    <property type="entry name" value="TRANSCRIPTION FACTOR DOMAIN-CONTAINING PROTEIN"/>
    <property type="match status" value="1"/>
</dbReference>
<feature type="compositionally biased region" description="Low complexity" evidence="8">
    <location>
        <begin position="1371"/>
        <end position="1383"/>
    </location>
</feature>
<dbReference type="SMART" id="SM00066">
    <property type="entry name" value="GAL4"/>
    <property type="match status" value="1"/>
</dbReference>
<gene>
    <name evidence="10" type="ORF">HANVADRAFT_50992</name>
</gene>
<evidence type="ECO:0000259" key="9">
    <source>
        <dbReference type="PROSITE" id="PS50048"/>
    </source>
</evidence>
<evidence type="ECO:0000256" key="2">
    <source>
        <dbReference type="ARBA" id="ARBA00022833"/>
    </source>
</evidence>
<feature type="compositionally biased region" description="Low complexity" evidence="8">
    <location>
        <begin position="470"/>
        <end position="488"/>
    </location>
</feature>
<keyword evidence="5" id="KW-0804">Transcription</keyword>
<dbReference type="InterPro" id="IPR050675">
    <property type="entry name" value="OAF3"/>
</dbReference>
<feature type="compositionally biased region" description="Polar residues" evidence="8">
    <location>
        <begin position="149"/>
        <end position="162"/>
    </location>
</feature>
<evidence type="ECO:0000256" key="4">
    <source>
        <dbReference type="ARBA" id="ARBA00023125"/>
    </source>
</evidence>
<dbReference type="InterPro" id="IPR001138">
    <property type="entry name" value="Zn2Cys6_DnaBD"/>
</dbReference>
<feature type="coiled-coil region" evidence="7">
    <location>
        <begin position="300"/>
        <end position="334"/>
    </location>
</feature>
<feature type="region of interest" description="Disordered" evidence="8">
    <location>
        <begin position="597"/>
        <end position="671"/>
    </location>
</feature>
<feature type="compositionally biased region" description="Polar residues" evidence="8">
    <location>
        <begin position="651"/>
        <end position="669"/>
    </location>
</feature>
<dbReference type="PANTHER" id="PTHR31069">
    <property type="entry name" value="OLEATE-ACTIVATED TRANSCRIPTION FACTOR 1-RELATED"/>
    <property type="match status" value="1"/>
</dbReference>
<feature type="compositionally biased region" description="Acidic residues" evidence="8">
    <location>
        <begin position="537"/>
        <end position="568"/>
    </location>
</feature>
<reference evidence="11" key="1">
    <citation type="journal article" date="2016" name="Proc. Natl. Acad. Sci. U.S.A.">
        <title>Comparative genomics of biotechnologically important yeasts.</title>
        <authorList>
            <person name="Riley R."/>
            <person name="Haridas S."/>
            <person name="Wolfe K.H."/>
            <person name="Lopes M.R."/>
            <person name="Hittinger C.T."/>
            <person name="Goeker M."/>
            <person name="Salamov A.A."/>
            <person name="Wisecaver J.H."/>
            <person name="Long T.M."/>
            <person name="Calvey C.H."/>
            <person name="Aerts A.L."/>
            <person name="Barry K.W."/>
            <person name="Choi C."/>
            <person name="Clum A."/>
            <person name="Coughlan A.Y."/>
            <person name="Deshpande S."/>
            <person name="Douglass A.P."/>
            <person name="Hanson S.J."/>
            <person name="Klenk H.-P."/>
            <person name="LaButti K.M."/>
            <person name="Lapidus A."/>
            <person name="Lindquist E.A."/>
            <person name="Lipzen A.M."/>
            <person name="Meier-Kolthoff J.P."/>
            <person name="Ohm R.A."/>
            <person name="Otillar R.P."/>
            <person name="Pangilinan J.L."/>
            <person name="Peng Y."/>
            <person name="Rokas A."/>
            <person name="Rosa C.A."/>
            <person name="Scheuner C."/>
            <person name="Sibirny A.A."/>
            <person name="Slot J.C."/>
            <person name="Stielow J.B."/>
            <person name="Sun H."/>
            <person name="Kurtzman C.P."/>
            <person name="Blackwell M."/>
            <person name="Grigoriev I.V."/>
            <person name="Jeffries T.W."/>
        </authorList>
    </citation>
    <scope>NUCLEOTIDE SEQUENCE [LARGE SCALE GENOMIC DNA]</scope>
    <source>
        <strain evidence="11">NRRL Y-1626</strain>
    </source>
</reference>
<dbReference type="CDD" id="cd00067">
    <property type="entry name" value="GAL4"/>
    <property type="match status" value="1"/>
</dbReference>
<dbReference type="EMBL" id="LXPE01000001">
    <property type="protein sequence ID" value="OBA29052.1"/>
    <property type="molecule type" value="Genomic_DNA"/>
</dbReference>
<feature type="compositionally biased region" description="Basic residues" evidence="8">
    <location>
        <begin position="165"/>
        <end position="174"/>
    </location>
</feature>
<dbReference type="PROSITE" id="PS00463">
    <property type="entry name" value="ZN2_CY6_FUNGAL_1"/>
    <property type="match status" value="1"/>
</dbReference>
<evidence type="ECO:0000256" key="8">
    <source>
        <dbReference type="SAM" id="MobiDB-lite"/>
    </source>
</evidence>
<dbReference type="GO" id="GO:0005634">
    <property type="term" value="C:nucleus"/>
    <property type="evidence" value="ECO:0007669"/>
    <property type="project" value="TreeGrafter"/>
</dbReference>
<sequence>MEFSNEKSTSPEMMNLSYSNNNLANTDQVTKKRKINDEQNYSSITPNITPASSTIYNSGRTCLVCRKRKIKCDKTKPVCMKCIKHNSTMDCVYDDQTKNVGKRRKSLSSKKEKLSNNKNNVTSNDNNDNISKSENSVQAIRNHLHSFLDSKTTASQNGSMDKQSPPKKRGRPSLKKPTIEEPPVQKTPLISLPGINNELKTIYLTDSTDIANKQMISKLGMDYIPPTMSSMQQKIYKRKYSKIYLNEEKEEILKQNNQLSQIFLDQQNEINSRDATEMIFNIQRDKPGKISGKFADLSIIVQKRIKRQRLLKELSTLKKQLESMESLIDGSIQEEEMDLEELEMKFDRFNPRGYDSSNPTSPLNSVNDPSYLIFNNISKMSFYDGFEQVSVFNARLHFTAPLSAQVVLRKDPFGKVVSVMVEKTLHEYAKTLEVKKSSEKYDALRVTDSNSLPNLISTANSSTRIKRKNSSSGSLNLKKNVNNLSSQNIDSKRTNSSQKEIDSSLKQTNDSNVHKNGDTSVTKKVDLQYVINQERLEEAEEEVGDNDDDDDDNDDDDESNDSHEDDANEMFNKQFLENEGIDEMRAIIKEGKVAYTEPTTTSTVKSRKHKNSSRLKNDQQKSTNNKFLTSNLRSEIKPKIKPKVDNKIETSQEAPDLAKNNTISKSNLKPENDPAFWSSLNKVLKNIDTKENSTVNNSNIDRVPEGLFGSETSLEHELILQIQDILPPGKVINIYCKNYFKSPIHGLYPIINEDWWMDTMHRLLGFSESQLNSDLPPKVNITRRFDIAKLASLLVILRLSYFTYPDTLEECTTDEERFVLKYPIGKNFIALAQRSLNIFKLLRKGILPVLHCSLLLRVYRKYAPEEGDIVEGSDSETFTGFLVKISTSIGLNTDVARSAWVKDQRMYVDQWRKCWYCVYFFDFMEVCNMGNTSSIDIDSFDTKLPDFKLDPLTGAYPNYVIDSRLEDIVVNNYQKNFETTLIGRELISCITNKRLRFSVPHLQMLLNNLNGSIVKNFGESLKQIVDLECSNNLADYVFKLNNFIWFVELKALQFYCYIHIFIHIDEQINTNIDTIINQGQLEEKIELFHFYFKKIIEIYVEIEPVLILCYDPSKIDSIFGRGSKFIVIQSCENLIIRFIPGLHIIASRFLHFKFNYLDVSSTTDSEVSKMIGEIINCLMDKLSHSGGICRLLSKKYFQMWRISQANQFIFYLLNKQSEDNLFKKDSKINNTHREEWHYHNGNTFEDFFPFRNIPMYNLLTGYQLNHFQEVFSILNSVKWNIFSDYYTESELKQGINFRDKQYETAFQKFLKKNGNGHKKGRKNAKSKAPNVNRNTPDPVDSFSDDLSNNNKHESATPLDETHQNKNSFNYSRDSTSASNSIDSSVHQQNNIMMDDIDKYWYENYLSSNNDMSFVNQQQQTYQNLDDLFNDTNPENNVINNQMGETDLLKHQVIEKLAILVPEEQSNKNNQKQADSNHTGNAEANSALQSFLFNGGNSYYSDEINF</sequence>
<dbReference type="InterPro" id="IPR007219">
    <property type="entry name" value="XnlR_reg_dom"/>
</dbReference>